<dbReference type="Proteomes" id="UP000595197">
    <property type="component" value="Chromosome"/>
</dbReference>
<sequence>MTGSPSRRRELGRALSRIARAGVRQTLAGHGDAAPPARPAYRIGITGAPGAGKSTLIARLAARRLQRTAGEVAVLAIDPTSPITQGSILGDRVRMDAIAGDPRLYIRSLPSRGSHDGLADNLPDLLLALDRYGFDEALVETVGVGQAEHAVRTLVDSVVLVLHPESGDSVQAMKAGILEIADIYVVNKADLPGARKTAAEIRAVTRRVGDGGAWTPPVVLCAQGDDAGLTELDEAVERHRAWAAERRDAGAVRLARARHHAQALLSRRAAELIEESDPALFDGPLEPVYHRILRRLADDLGGK</sequence>
<evidence type="ECO:0000256" key="1">
    <source>
        <dbReference type="ARBA" id="ARBA00022741"/>
    </source>
</evidence>
<keyword evidence="1" id="KW-0547">Nucleotide-binding</keyword>
<keyword evidence="2" id="KW-0378">Hydrolase</keyword>
<gene>
    <name evidence="5" type="ORF">IGS68_04115</name>
</gene>
<dbReference type="SUPFAM" id="SSF52540">
    <property type="entry name" value="P-loop containing nucleoside triphosphate hydrolases"/>
    <property type="match status" value="1"/>
</dbReference>
<keyword evidence="6" id="KW-1185">Reference proteome</keyword>
<keyword evidence="3" id="KW-0342">GTP-binding</keyword>
<proteinExistence type="predicted"/>
<evidence type="ECO:0000313" key="5">
    <source>
        <dbReference type="EMBL" id="QQP90450.1"/>
    </source>
</evidence>
<accession>A0ABX7BA10</accession>
<dbReference type="EMBL" id="CP067420">
    <property type="protein sequence ID" value="QQP90450.1"/>
    <property type="molecule type" value="Genomic_DNA"/>
</dbReference>
<evidence type="ECO:0000313" key="6">
    <source>
        <dbReference type="Proteomes" id="UP000595197"/>
    </source>
</evidence>
<dbReference type="InterPro" id="IPR052040">
    <property type="entry name" value="GTPase/Isobutyryl-CoA_mutase"/>
</dbReference>
<dbReference type="Pfam" id="PF03308">
    <property type="entry name" value="MeaB"/>
    <property type="match status" value="1"/>
</dbReference>
<organism evidence="5 6">
    <name type="scientific">Skermanella cutis</name>
    <dbReference type="NCBI Taxonomy" id="2775420"/>
    <lineage>
        <taxon>Bacteria</taxon>
        <taxon>Pseudomonadati</taxon>
        <taxon>Pseudomonadota</taxon>
        <taxon>Alphaproteobacteria</taxon>
        <taxon>Rhodospirillales</taxon>
        <taxon>Azospirillaceae</taxon>
        <taxon>Skermanella</taxon>
    </lineage>
</organism>
<dbReference type="PANTHER" id="PTHR43087">
    <property type="entry name" value="LYSINE/ARGININE/ORNITHINE TRANSPORT SYSTEM KINASE"/>
    <property type="match status" value="1"/>
</dbReference>
<evidence type="ECO:0000256" key="3">
    <source>
        <dbReference type="ARBA" id="ARBA00023134"/>
    </source>
</evidence>
<reference evidence="5" key="1">
    <citation type="submission" date="2021-02" db="EMBL/GenBank/DDBJ databases">
        <title>Skermanella TT6 skin isolate.</title>
        <authorList>
            <person name="Lee K."/>
            <person name="Ganzorig M."/>
        </authorList>
    </citation>
    <scope>NUCLEOTIDE SEQUENCE</scope>
    <source>
        <strain evidence="5">TT6</strain>
    </source>
</reference>
<dbReference type="Gene3D" id="3.40.50.300">
    <property type="entry name" value="P-loop containing nucleotide triphosphate hydrolases"/>
    <property type="match status" value="1"/>
</dbReference>
<dbReference type="RefSeq" id="WP_201077541.1">
    <property type="nucleotide sequence ID" value="NZ_CP067420.1"/>
</dbReference>
<dbReference type="InterPro" id="IPR027417">
    <property type="entry name" value="P-loop_NTPase"/>
</dbReference>
<protein>
    <submittedName>
        <fullName evidence="5">Methylmalonyl Co-A mutase-associated GTPase MeaB</fullName>
    </submittedName>
</protein>
<evidence type="ECO:0000256" key="2">
    <source>
        <dbReference type="ARBA" id="ARBA00022801"/>
    </source>
</evidence>
<name>A0ABX7BA10_9PROT</name>
<evidence type="ECO:0000256" key="4">
    <source>
        <dbReference type="ARBA" id="ARBA00023186"/>
    </source>
</evidence>
<keyword evidence="4" id="KW-0143">Chaperone</keyword>
<dbReference type="PANTHER" id="PTHR43087:SF1">
    <property type="entry name" value="LAO_AO TRANSPORT SYSTEM ATPASE"/>
    <property type="match status" value="1"/>
</dbReference>